<dbReference type="EMBL" id="MCFA01000259">
    <property type="protein sequence ID" value="ORX96345.1"/>
    <property type="molecule type" value="Genomic_DNA"/>
</dbReference>
<dbReference type="OrthoDB" id="3565018at2759"/>
<evidence type="ECO:0000256" key="1">
    <source>
        <dbReference type="SAM" id="SignalP"/>
    </source>
</evidence>
<reference evidence="3 4" key="1">
    <citation type="submission" date="2016-07" db="EMBL/GenBank/DDBJ databases">
        <title>Pervasive Adenine N6-methylation of Active Genes in Fungi.</title>
        <authorList>
            <consortium name="DOE Joint Genome Institute"/>
            <person name="Mondo S.J."/>
            <person name="Dannebaum R.O."/>
            <person name="Kuo R.C."/>
            <person name="Labutti K."/>
            <person name="Haridas S."/>
            <person name="Kuo A."/>
            <person name="Salamov A."/>
            <person name="Ahrendt S.R."/>
            <person name="Lipzen A."/>
            <person name="Sullivan W."/>
            <person name="Andreopoulos W.B."/>
            <person name="Clum A."/>
            <person name="Lindquist E."/>
            <person name="Daum C."/>
            <person name="Ramamoorthy G.K."/>
            <person name="Gryganskyi A."/>
            <person name="Culley D."/>
            <person name="Magnuson J.K."/>
            <person name="James T.Y."/>
            <person name="O'Malley M.A."/>
            <person name="Stajich J.E."/>
            <person name="Spatafora J.W."/>
            <person name="Visel A."/>
            <person name="Grigoriev I.V."/>
        </authorList>
    </citation>
    <scope>NUCLEOTIDE SEQUENCE [LARGE SCALE GENOMIC DNA]</scope>
    <source>
        <strain evidence="3 4">CBS 115471</strain>
    </source>
</reference>
<protein>
    <recommendedName>
        <fullName evidence="2">DUF7580 domain-containing protein</fullName>
    </recommendedName>
</protein>
<dbReference type="Proteomes" id="UP000193144">
    <property type="component" value="Unassembled WGS sequence"/>
</dbReference>
<feature type="chain" id="PRO_5012575949" description="DUF7580 domain-containing protein" evidence="1">
    <location>
        <begin position="21"/>
        <end position="538"/>
    </location>
</feature>
<gene>
    <name evidence="3" type="ORF">BCR34DRAFT_619709</name>
</gene>
<dbReference type="InterPro" id="IPR056002">
    <property type="entry name" value="DUF7580"/>
</dbReference>
<keyword evidence="4" id="KW-1185">Reference proteome</keyword>
<organism evidence="3 4">
    <name type="scientific">Clohesyomyces aquaticus</name>
    <dbReference type="NCBI Taxonomy" id="1231657"/>
    <lineage>
        <taxon>Eukaryota</taxon>
        <taxon>Fungi</taxon>
        <taxon>Dikarya</taxon>
        <taxon>Ascomycota</taxon>
        <taxon>Pezizomycotina</taxon>
        <taxon>Dothideomycetes</taxon>
        <taxon>Pleosporomycetidae</taxon>
        <taxon>Pleosporales</taxon>
        <taxon>Lindgomycetaceae</taxon>
        <taxon>Clohesyomyces</taxon>
    </lineage>
</organism>
<proteinExistence type="predicted"/>
<evidence type="ECO:0000313" key="4">
    <source>
        <dbReference type="Proteomes" id="UP000193144"/>
    </source>
</evidence>
<feature type="domain" description="DUF7580" evidence="2">
    <location>
        <begin position="292"/>
        <end position="529"/>
    </location>
</feature>
<evidence type="ECO:0000259" key="2">
    <source>
        <dbReference type="Pfam" id="PF24476"/>
    </source>
</evidence>
<comment type="caution">
    <text evidence="3">The sequence shown here is derived from an EMBL/GenBank/DDBJ whole genome shotgun (WGS) entry which is preliminary data.</text>
</comment>
<sequence>MSGFELAGAVLGALPLVISALEHYKDGLAVMKNMRDYEDVFNDIQSQFGASVSIYMNSCYQLLGPLNLPDQQVIQLLEQQPTKVNWSDKQLQRGIERRLGPNYKAYISLTEKLNKRIKLFCKKLKLNDDLKPLWVEPDGVVDEKARKKFFKRTWTKIRGGFSSAKYSSLLQEIDRDIDKIAKLISGAIQLEPLGAGKRNRLYSTYSLRVRNQAQKLFEIEDQVTRLALLLTFGASECLPNALPWTWRDIEIVSSQPLTQQIIVPTPTPGGAFGNTAHTIPSVTISPTPSSVASFPSQPPTARIDNLCEALVDVSGLECCLGIIEDQHWHHHVYVVTGPGSKNQISESASLEEIICQRKMIATRQKCTLALTLAISVLQLHGTPWLPEVWGIKDIFILQGHTGDLLPSAYVSRTFSSPSAEQAAAKRRRCVKNEQVFALGVALLELAYGSPLHSHITPDDLGDDGKQDSMTEVAIAFRLTDRIEKLENENYSKAVQRCIHFQFGCSCFDFEDNEFRERFFEGVVMPLQENWEFMTGAKL</sequence>
<evidence type="ECO:0000313" key="3">
    <source>
        <dbReference type="EMBL" id="ORX96345.1"/>
    </source>
</evidence>
<dbReference type="STRING" id="1231657.A0A1Y1YEG6"/>
<keyword evidence="1" id="KW-0732">Signal</keyword>
<dbReference type="AlphaFoldDB" id="A0A1Y1YEG6"/>
<feature type="signal peptide" evidence="1">
    <location>
        <begin position="1"/>
        <end position="20"/>
    </location>
</feature>
<accession>A0A1Y1YEG6</accession>
<name>A0A1Y1YEG6_9PLEO</name>
<dbReference type="Pfam" id="PF24476">
    <property type="entry name" value="DUF7580"/>
    <property type="match status" value="1"/>
</dbReference>
<dbReference type="PANTHER" id="PTHR35186:SF4">
    <property type="entry name" value="PRION-INHIBITION AND PROPAGATION HELO DOMAIN-CONTAINING PROTEIN"/>
    <property type="match status" value="1"/>
</dbReference>
<dbReference type="PANTHER" id="PTHR35186">
    <property type="entry name" value="ANK_REP_REGION DOMAIN-CONTAINING PROTEIN"/>
    <property type="match status" value="1"/>
</dbReference>